<feature type="transmembrane region" description="Helical" evidence="1">
    <location>
        <begin position="108"/>
        <end position="127"/>
    </location>
</feature>
<feature type="transmembrane region" description="Helical" evidence="1">
    <location>
        <begin position="78"/>
        <end position="96"/>
    </location>
</feature>
<evidence type="ECO:0008006" key="4">
    <source>
        <dbReference type="Google" id="ProtNLM"/>
    </source>
</evidence>
<dbReference type="AlphaFoldDB" id="A0A2W5TJN6"/>
<organism evidence="2 3">
    <name type="scientific">Archangium gephyra</name>
    <dbReference type="NCBI Taxonomy" id="48"/>
    <lineage>
        <taxon>Bacteria</taxon>
        <taxon>Pseudomonadati</taxon>
        <taxon>Myxococcota</taxon>
        <taxon>Myxococcia</taxon>
        <taxon>Myxococcales</taxon>
        <taxon>Cystobacterineae</taxon>
        <taxon>Archangiaceae</taxon>
        <taxon>Archangium</taxon>
    </lineage>
</organism>
<evidence type="ECO:0000313" key="3">
    <source>
        <dbReference type="Proteomes" id="UP000249061"/>
    </source>
</evidence>
<accession>A0A2W5TJN6</accession>
<keyword evidence="1" id="KW-1133">Transmembrane helix</keyword>
<feature type="transmembrane region" description="Helical" evidence="1">
    <location>
        <begin position="238"/>
        <end position="256"/>
    </location>
</feature>
<feature type="transmembrane region" description="Helical" evidence="1">
    <location>
        <begin position="268"/>
        <end position="289"/>
    </location>
</feature>
<feature type="transmembrane region" description="Helical" evidence="1">
    <location>
        <begin position="429"/>
        <end position="447"/>
    </location>
</feature>
<feature type="transmembrane region" description="Helical" evidence="1">
    <location>
        <begin position="139"/>
        <end position="160"/>
    </location>
</feature>
<feature type="transmembrane region" description="Helical" evidence="1">
    <location>
        <begin position="480"/>
        <end position="499"/>
    </location>
</feature>
<feature type="transmembrane region" description="Helical" evidence="1">
    <location>
        <begin position="167"/>
        <end position="188"/>
    </location>
</feature>
<proteinExistence type="predicted"/>
<dbReference type="EMBL" id="QFQP01000009">
    <property type="protein sequence ID" value="PZR13493.1"/>
    <property type="molecule type" value="Genomic_DNA"/>
</dbReference>
<feature type="transmembrane region" description="Helical" evidence="1">
    <location>
        <begin position="404"/>
        <end position="422"/>
    </location>
</feature>
<name>A0A2W5TJN6_9BACT</name>
<feature type="transmembrane region" description="Helical" evidence="1">
    <location>
        <begin position="330"/>
        <end position="348"/>
    </location>
</feature>
<feature type="transmembrane region" description="Helical" evidence="1">
    <location>
        <begin position="25"/>
        <end position="43"/>
    </location>
</feature>
<sequence length="631" mass="70411">MRSARGHRPPWRARLNSEPIDVRELGARVAFALLLMLGAWWAFDHFQPQLLAAKPGTDPNILTPWLIVWSREHDGVELQAAAAGSLVTLGVVFLAIRRRWSFAKLFGWPVQVVIAVLTVGALSRLRATEFEHHPAFDGALRPLLVSLVVAALAHVVGHIVTDRRATWIPVAMLTLPAVTAFCVVTMGMQEDIDYSYLLAPAQKLLQGERLGSFYMQYNLFSTVFTAPLLAFDVDLHRIHLAFGVLFALWLLLYAALAKEVLQKPALVGAFLVALLAVRLVAIRGAPILYPQVSVNRLDLWVPLVLALRKWGVFSPRTAIAMAMGFVADDFFGFLMLGLYVGFVVLHLIEHRDDWGSLRRTAAWCLGAPALVIALHCLIYGSPLAPSATHYANIQLGFLPIEKTSLLWAVLLLFSAALPVVWARSGTQRAVDALLVFIGAAHLIYFYGRSHEHNLLNISGVWLFIAFVFIARVTSLAKPQLALSLAFTTICVFFSSQRAIAKYELVRDVAKNEGVWTYLTKPHVQAPVIDSVRALGWKGRLIAFDHYDGYLQSTLGMEHPGHEAPFFARAQMEDTVRFMIEEMRNGTHVLSLVDRSYWLASFNQRSRVLEEQGVFFAHRPAGRAYEIVLMPR</sequence>
<feature type="transmembrane region" description="Helical" evidence="1">
    <location>
        <begin position="453"/>
        <end position="473"/>
    </location>
</feature>
<protein>
    <recommendedName>
        <fullName evidence="4">Glycosyltransferase RgtA/B/C/D-like domain-containing protein</fullName>
    </recommendedName>
</protein>
<evidence type="ECO:0000313" key="2">
    <source>
        <dbReference type="EMBL" id="PZR13493.1"/>
    </source>
</evidence>
<evidence type="ECO:0000256" key="1">
    <source>
        <dbReference type="SAM" id="Phobius"/>
    </source>
</evidence>
<keyword evidence="1" id="KW-0812">Transmembrane</keyword>
<gene>
    <name evidence="2" type="ORF">DI536_12090</name>
</gene>
<comment type="caution">
    <text evidence="2">The sequence shown here is derived from an EMBL/GenBank/DDBJ whole genome shotgun (WGS) entry which is preliminary data.</text>
</comment>
<dbReference type="Proteomes" id="UP000249061">
    <property type="component" value="Unassembled WGS sequence"/>
</dbReference>
<reference evidence="2 3" key="1">
    <citation type="submission" date="2017-08" db="EMBL/GenBank/DDBJ databases">
        <title>Infants hospitalized years apart are colonized by the same room-sourced microbial strains.</title>
        <authorList>
            <person name="Brooks B."/>
            <person name="Olm M.R."/>
            <person name="Firek B.A."/>
            <person name="Baker R."/>
            <person name="Thomas B.C."/>
            <person name="Morowitz M.J."/>
            <person name="Banfield J.F."/>
        </authorList>
    </citation>
    <scope>NUCLEOTIDE SEQUENCE [LARGE SCALE GENOMIC DNA]</scope>
    <source>
        <strain evidence="2">S2_003_000_R2_14</strain>
    </source>
</reference>
<feature type="transmembrane region" description="Helical" evidence="1">
    <location>
        <begin position="360"/>
        <end position="384"/>
    </location>
</feature>
<keyword evidence="1" id="KW-0472">Membrane</keyword>